<evidence type="ECO:0000256" key="4">
    <source>
        <dbReference type="ARBA" id="ARBA00022989"/>
    </source>
</evidence>
<keyword evidence="8" id="KW-1185">Reference proteome</keyword>
<keyword evidence="2" id="KW-1003">Cell membrane</keyword>
<dbReference type="RefSeq" id="WP_147665061.1">
    <property type="nucleotide sequence ID" value="NZ_CP042905.2"/>
</dbReference>
<dbReference type="PANTHER" id="PTHR23513">
    <property type="entry name" value="INTEGRAL MEMBRANE EFFLUX PROTEIN-RELATED"/>
    <property type="match status" value="1"/>
</dbReference>
<gene>
    <name evidence="7" type="ORF">DSAG12_03931</name>
</gene>
<proteinExistence type="predicted"/>
<dbReference type="GO" id="GO:0005886">
    <property type="term" value="C:plasma membrane"/>
    <property type="evidence" value="ECO:0007669"/>
    <property type="project" value="UniProtKB-SubCell"/>
</dbReference>
<evidence type="ECO:0000256" key="2">
    <source>
        <dbReference type="ARBA" id="ARBA00022475"/>
    </source>
</evidence>
<feature type="transmembrane region" description="Helical" evidence="6">
    <location>
        <begin position="50"/>
        <end position="74"/>
    </location>
</feature>
<dbReference type="AlphaFoldDB" id="A0A5B9DH74"/>
<dbReference type="KEGG" id="psyt:DSAG12_03931"/>
<evidence type="ECO:0000256" key="3">
    <source>
        <dbReference type="ARBA" id="ARBA00022692"/>
    </source>
</evidence>
<dbReference type="CDD" id="cd06173">
    <property type="entry name" value="MFS_MefA_like"/>
    <property type="match status" value="1"/>
</dbReference>
<dbReference type="SUPFAM" id="SSF103473">
    <property type="entry name" value="MFS general substrate transporter"/>
    <property type="match status" value="1"/>
</dbReference>
<keyword evidence="3 6" id="KW-0812">Transmembrane</keyword>
<feature type="transmembrane region" description="Helical" evidence="6">
    <location>
        <begin position="266"/>
        <end position="289"/>
    </location>
</feature>
<feature type="transmembrane region" description="Helical" evidence="6">
    <location>
        <begin position="324"/>
        <end position="348"/>
    </location>
</feature>
<feature type="transmembrane region" description="Helical" evidence="6">
    <location>
        <begin position="95"/>
        <end position="117"/>
    </location>
</feature>
<feature type="transmembrane region" description="Helical" evidence="6">
    <location>
        <begin position="389"/>
        <end position="408"/>
    </location>
</feature>
<feature type="transmembrane region" description="Helical" evidence="6">
    <location>
        <begin position="301"/>
        <end position="318"/>
    </location>
</feature>
<name>A0A5B9DH74_9ARCH</name>
<dbReference type="GeneID" id="41331896"/>
<reference evidence="7 8" key="1">
    <citation type="journal article" date="2020" name="Nature">
        <title>Isolation of an archaeon at the prokaryote-eukaryote interface.</title>
        <authorList>
            <person name="Imachi H."/>
            <person name="Nobu M.K."/>
            <person name="Nakahara N."/>
            <person name="Morono Y."/>
            <person name="Ogawara M."/>
            <person name="Takaki Y."/>
            <person name="Takano Y."/>
            <person name="Uematsu K."/>
            <person name="Ikuta T."/>
            <person name="Ito M."/>
            <person name="Matsui Y."/>
            <person name="Miyazaki M."/>
            <person name="Murata K."/>
            <person name="Saito Y."/>
            <person name="Sakai S."/>
            <person name="Song C."/>
            <person name="Tasumi E."/>
            <person name="Yamanaka Y."/>
            <person name="Yamaguchi T."/>
            <person name="Kamagata Y."/>
            <person name="Tamaki H."/>
            <person name="Takai K."/>
        </authorList>
    </citation>
    <scope>NUCLEOTIDE SEQUENCE [LARGE SCALE GENOMIC DNA]</scope>
    <source>
        <strain evidence="7 8">MK-D1</strain>
    </source>
</reference>
<dbReference type="EMBL" id="CP042905">
    <property type="protein sequence ID" value="QEE18093.1"/>
    <property type="molecule type" value="Genomic_DNA"/>
</dbReference>
<dbReference type="GO" id="GO:0022857">
    <property type="term" value="F:transmembrane transporter activity"/>
    <property type="evidence" value="ECO:0007669"/>
    <property type="project" value="InterPro"/>
</dbReference>
<feature type="transmembrane region" description="Helical" evidence="6">
    <location>
        <begin position="360"/>
        <end position="383"/>
    </location>
</feature>
<accession>A0A5B9DH74</accession>
<evidence type="ECO:0000256" key="1">
    <source>
        <dbReference type="ARBA" id="ARBA00004651"/>
    </source>
</evidence>
<dbReference type="Gene3D" id="1.20.1250.20">
    <property type="entry name" value="MFS general substrate transporter like domains"/>
    <property type="match status" value="1"/>
</dbReference>
<feature type="transmembrane region" description="Helical" evidence="6">
    <location>
        <begin position="173"/>
        <end position="194"/>
    </location>
</feature>
<keyword evidence="5 6" id="KW-0472">Membrane</keyword>
<dbReference type="Pfam" id="PF07690">
    <property type="entry name" value="MFS_1"/>
    <property type="match status" value="1"/>
</dbReference>
<dbReference type="Proteomes" id="UP000321408">
    <property type="component" value="Chromosome"/>
</dbReference>
<dbReference type="PANTHER" id="PTHR23513:SF6">
    <property type="entry name" value="MAJOR FACILITATOR SUPERFAMILY ASSOCIATED DOMAIN-CONTAINING PROTEIN"/>
    <property type="match status" value="1"/>
</dbReference>
<evidence type="ECO:0000313" key="7">
    <source>
        <dbReference type="EMBL" id="QEE18093.1"/>
    </source>
</evidence>
<keyword evidence="4 6" id="KW-1133">Transmembrane helix</keyword>
<feature type="transmembrane region" description="Helical" evidence="6">
    <location>
        <begin position="234"/>
        <end position="260"/>
    </location>
</feature>
<evidence type="ECO:0000256" key="6">
    <source>
        <dbReference type="SAM" id="Phobius"/>
    </source>
</evidence>
<evidence type="ECO:0000313" key="8">
    <source>
        <dbReference type="Proteomes" id="UP000321408"/>
    </source>
</evidence>
<dbReference type="InterPro" id="IPR036259">
    <property type="entry name" value="MFS_trans_sf"/>
</dbReference>
<dbReference type="InterPro" id="IPR011701">
    <property type="entry name" value="MFS"/>
</dbReference>
<protein>
    <submittedName>
        <fullName evidence="7">MFS transporter</fullName>
    </submittedName>
</protein>
<reference evidence="7 8" key="2">
    <citation type="journal article" date="2024" name="Int. J. Syst. Evol. Microbiol.">
        <title>Promethearchaeum syntrophicum gen. nov., sp. nov., an anaerobic, obligately syntrophic archaeon, the first isolate of the lineage 'Asgard' archaea, and proposal of the new archaeal phylum Promethearchaeota phyl. nov. and kingdom Promethearchaeati regn. nov.</title>
        <authorList>
            <person name="Imachi H."/>
            <person name="Nobu M.K."/>
            <person name="Kato S."/>
            <person name="Takaki Y."/>
            <person name="Miyazaki M."/>
            <person name="Miyata M."/>
            <person name="Ogawara M."/>
            <person name="Saito Y."/>
            <person name="Sakai S."/>
            <person name="Tahara Y.O."/>
            <person name="Takano Y."/>
            <person name="Tasumi E."/>
            <person name="Uematsu K."/>
            <person name="Yoshimura T."/>
            <person name="Itoh T."/>
            <person name="Ohkuma M."/>
            <person name="Takai K."/>
        </authorList>
    </citation>
    <scope>NUCLEOTIDE SEQUENCE [LARGE SCALE GENOMIC DNA]</scope>
    <source>
        <strain evidence="7 8">MK-D1</strain>
    </source>
</reference>
<evidence type="ECO:0000256" key="5">
    <source>
        <dbReference type="ARBA" id="ARBA00023136"/>
    </source>
</evidence>
<comment type="subcellular location">
    <subcellularLocation>
        <location evidence="1">Cell membrane</location>
        <topology evidence="1">Multi-pass membrane protein</topology>
    </subcellularLocation>
</comment>
<dbReference type="OrthoDB" id="117970at2157"/>
<organism evidence="7 8">
    <name type="scientific">Promethearchaeum syntrophicum</name>
    <dbReference type="NCBI Taxonomy" id="2594042"/>
    <lineage>
        <taxon>Archaea</taxon>
        <taxon>Promethearchaeati</taxon>
        <taxon>Promethearchaeota</taxon>
        <taxon>Promethearchaeia</taxon>
        <taxon>Promethearchaeales</taxon>
        <taxon>Promethearchaeaceae</taxon>
        <taxon>Promethearchaeum</taxon>
    </lineage>
</organism>
<sequence length="441" mass="49319">MTEQLQIIKNSKTFKHYIIFLIGQLFSLFGSSVVQFAGTWWITLQTDDPLYMSISLLLMFAPQLLFGALAGVIADKYNRKIVILITDAYQAIITLLLIIFSSFVLESLWVFIIFISVRHIGQTFQRPAVQTVAPMLVPDEKLSQINGINSLLQSLIQIVSPIVGALLIGRFSIIQIMWLDVITFIMASIPLFFIKFPNIHLKPGEGTTKETEKKSSFIVNFKEGLKAIKETPGLWVLIITAIFNNLLITPLNVLLTYFIYYDHHGTAELFAIVSIVVNLGIIGGSILMSVKKNWKNKKFQFVLWHYIAFIGYAIVGLAPEGLFWLMGAGGFILLFAIPVINTFYLTYIQKAVPKEKQGRVFSLDSLFSSAATPIGMIICVPLAEIIGIGNLFAICAFMAMIIITIFTVTKQIAKVNFDVKEERNESVSQTDNAILTDPIVE</sequence>
<feature type="transmembrane region" description="Helical" evidence="6">
    <location>
        <begin position="17"/>
        <end position="38"/>
    </location>
</feature>